<reference evidence="2 3" key="1">
    <citation type="submission" date="2023-03" db="EMBL/GenBank/DDBJ databases">
        <title>Genome insight into feeding habits of ladybird beetles.</title>
        <authorList>
            <person name="Li H.-S."/>
            <person name="Huang Y.-H."/>
            <person name="Pang H."/>
        </authorList>
    </citation>
    <scope>NUCLEOTIDE SEQUENCE [LARGE SCALE GENOMIC DNA]</scope>
    <source>
        <strain evidence="2">SYSU_2023b</strain>
        <tissue evidence="2">Whole body</tissue>
    </source>
</reference>
<organism evidence="2 3">
    <name type="scientific">Henosepilachna vigintioctopunctata</name>
    <dbReference type="NCBI Taxonomy" id="420089"/>
    <lineage>
        <taxon>Eukaryota</taxon>
        <taxon>Metazoa</taxon>
        <taxon>Ecdysozoa</taxon>
        <taxon>Arthropoda</taxon>
        <taxon>Hexapoda</taxon>
        <taxon>Insecta</taxon>
        <taxon>Pterygota</taxon>
        <taxon>Neoptera</taxon>
        <taxon>Endopterygota</taxon>
        <taxon>Coleoptera</taxon>
        <taxon>Polyphaga</taxon>
        <taxon>Cucujiformia</taxon>
        <taxon>Coccinelloidea</taxon>
        <taxon>Coccinellidae</taxon>
        <taxon>Epilachninae</taxon>
        <taxon>Epilachnini</taxon>
        <taxon>Henosepilachna</taxon>
    </lineage>
</organism>
<evidence type="ECO:0000313" key="2">
    <source>
        <dbReference type="EMBL" id="KAK9881842.1"/>
    </source>
</evidence>
<evidence type="ECO:0000313" key="3">
    <source>
        <dbReference type="Proteomes" id="UP001431783"/>
    </source>
</evidence>
<gene>
    <name evidence="2" type="ORF">WA026_018029</name>
</gene>
<dbReference type="AlphaFoldDB" id="A0AAW1UMW2"/>
<feature type="region of interest" description="Disordered" evidence="1">
    <location>
        <begin position="40"/>
        <end position="63"/>
    </location>
</feature>
<name>A0AAW1UMW2_9CUCU</name>
<comment type="caution">
    <text evidence="2">The sequence shown here is derived from an EMBL/GenBank/DDBJ whole genome shotgun (WGS) entry which is preliminary data.</text>
</comment>
<proteinExistence type="predicted"/>
<dbReference type="Proteomes" id="UP001431783">
    <property type="component" value="Unassembled WGS sequence"/>
</dbReference>
<sequence>MQNPEKFYYVATETFICNIQLFSFRCVAEFGKKFNEVTDETSDDDEILNNQDNSPEGLLQGNDGTSRFSFDGKTMLVICTTVVLVKAI</sequence>
<evidence type="ECO:0000256" key="1">
    <source>
        <dbReference type="SAM" id="MobiDB-lite"/>
    </source>
</evidence>
<protein>
    <submittedName>
        <fullName evidence="2">Uncharacterized protein</fullName>
    </submittedName>
</protein>
<dbReference type="EMBL" id="JARQZJ010000071">
    <property type="protein sequence ID" value="KAK9881842.1"/>
    <property type="molecule type" value="Genomic_DNA"/>
</dbReference>
<keyword evidence="3" id="KW-1185">Reference proteome</keyword>
<accession>A0AAW1UMW2</accession>